<name>A0A068W8B5_ECHGR</name>
<dbReference type="OrthoDB" id="6159439at2759"/>
<feature type="domain" description="Homeobox" evidence="9">
    <location>
        <begin position="376"/>
        <end position="436"/>
    </location>
</feature>
<keyword evidence="2" id="KW-0217">Developmental protein</keyword>
<keyword evidence="5 6" id="KW-0539">Nucleus</keyword>
<evidence type="ECO:0000313" key="10">
    <source>
        <dbReference type="EMBL" id="CDS15727.1"/>
    </source>
</evidence>
<dbReference type="GO" id="GO:0000981">
    <property type="term" value="F:DNA-binding transcription factor activity, RNA polymerase II-specific"/>
    <property type="evidence" value="ECO:0007669"/>
    <property type="project" value="InterPro"/>
</dbReference>
<feature type="DNA-binding region" description="Homeobox" evidence="6">
    <location>
        <begin position="378"/>
        <end position="437"/>
    </location>
</feature>
<feature type="compositionally biased region" description="Polar residues" evidence="8">
    <location>
        <begin position="302"/>
        <end position="311"/>
    </location>
</feature>
<dbReference type="InterPro" id="IPR001827">
    <property type="entry name" value="Homeobox_Antennapedia_CS"/>
</dbReference>
<evidence type="ECO:0000256" key="6">
    <source>
        <dbReference type="PROSITE-ProRule" id="PRU00108"/>
    </source>
</evidence>
<evidence type="ECO:0000313" key="12">
    <source>
        <dbReference type="WBParaSite" id="EgrG_000813900"/>
    </source>
</evidence>
<proteinExistence type="predicted"/>
<evidence type="ECO:0000256" key="8">
    <source>
        <dbReference type="SAM" id="MobiDB-lite"/>
    </source>
</evidence>
<evidence type="ECO:0000256" key="7">
    <source>
        <dbReference type="RuleBase" id="RU000682"/>
    </source>
</evidence>
<dbReference type="InterPro" id="IPR050609">
    <property type="entry name" value="Antp_homeobox_Deformed_sf"/>
</dbReference>
<sequence length="673" mass="74513">MDSDSGDLNRHSNSASTLFSFPLQPTVHKELSLNPSIHAHQQQHQPLNNLQEMLETSTTLDHSHHIQFDSQASTYYPSQLPSTYDEGSPESLRKASPVNFLRNFPPSKRLIDLETGALHALDATSGFDSVKGDYYSNAEGYDANSRAQFLRNPPSDYYSMETVFSVPSSHPSQMTSITFPKEDEAQGELSGDSGRGYDYTSPHSNAQLRQPQSLMSQMRSEPGYSSLEESFAKVSAPPHATIPSQHPPSTIPSTNNANNNGGKAVVSRLQGSNAGTTAIIYPWMKRVHSKGLVAQGPVKTGKQVNFSSQKPSEGIKNRKRLLEDDPLPSKKAFSDSDKLENTSESVGSLNQGSEDSDAASGMGGDDLSLDMVGSSCDPKRTRTAYTRQQILELEKEFHYNKYLTRKRRLEIAHTLSLSERQIKIWFQNRRMKWKKEHCLPGNKQRLSEAPILTVPNQNFPMRNQESMQFCSNRHGFDVSAVGGDPMMSTRFLPFFPKYLSPTTGAAKATGLTPLSAPPKRFYDDESGLDSVWFNDRCYQQSPPQLSFNYPTTSTQSTSPPPSLPPLNNPFSNTLAVAPTDFYSGLLTSGWSSKVPSQQQQHQQMRHIVNPSYDGDYVDNTNNNSSSPFFIATHKHPHFPSDDELAISGSNAGNEIGLPNMVGGGMKKECRIEK</sequence>
<dbReference type="SUPFAM" id="SSF46689">
    <property type="entry name" value="Homeodomain-like"/>
    <property type="match status" value="1"/>
</dbReference>
<dbReference type="PROSITE" id="PS00032">
    <property type="entry name" value="ANTENNAPEDIA"/>
    <property type="match status" value="1"/>
</dbReference>
<dbReference type="GO" id="GO:0009952">
    <property type="term" value="P:anterior/posterior pattern specification"/>
    <property type="evidence" value="ECO:0007669"/>
    <property type="project" value="TreeGrafter"/>
</dbReference>
<dbReference type="GO" id="GO:0045944">
    <property type="term" value="P:positive regulation of transcription by RNA polymerase II"/>
    <property type="evidence" value="ECO:0007669"/>
    <property type="project" value="TreeGrafter"/>
</dbReference>
<keyword evidence="3 6" id="KW-0238">DNA-binding</keyword>
<feature type="region of interest" description="Disordered" evidence="8">
    <location>
        <begin position="238"/>
        <end position="262"/>
    </location>
</feature>
<dbReference type="PANTHER" id="PTHR45771:SF6">
    <property type="entry name" value="HOMEOTIC PROTEIN SEX COMBS REDUCED"/>
    <property type="match status" value="1"/>
</dbReference>
<dbReference type="SMART" id="SM00389">
    <property type="entry name" value="HOX"/>
    <property type="match status" value="1"/>
</dbReference>
<dbReference type="PRINTS" id="PR00024">
    <property type="entry name" value="HOMEOBOX"/>
</dbReference>
<reference evidence="12" key="3">
    <citation type="submission" date="2020-10" db="UniProtKB">
        <authorList>
            <consortium name="WormBaseParasite"/>
        </authorList>
    </citation>
    <scope>IDENTIFICATION</scope>
</reference>
<comment type="subcellular location">
    <subcellularLocation>
        <location evidence="1 6 7">Nucleus</location>
    </subcellularLocation>
</comment>
<evidence type="ECO:0000256" key="4">
    <source>
        <dbReference type="ARBA" id="ARBA00023155"/>
    </source>
</evidence>
<feature type="region of interest" description="Disordered" evidence="8">
    <location>
        <begin position="544"/>
        <end position="565"/>
    </location>
</feature>
<dbReference type="InterPro" id="IPR009057">
    <property type="entry name" value="Homeodomain-like_sf"/>
</dbReference>
<evidence type="ECO:0000256" key="2">
    <source>
        <dbReference type="ARBA" id="ARBA00022473"/>
    </source>
</evidence>
<dbReference type="FunFam" id="1.10.10.60:FF:000176">
    <property type="entry name" value="pancreas/duodenum homeobox protein 1"/>
    <property type="match status" value="1"/>
</dbReference>
<dbReference type="GO" id="GO:0005654">
    <property type="term" value="C:nucleoplasm"/>
    <property type="evidence" value="ECO:0007669"/>
    <property type="project" value="TreeGrafter"/>
</dbReference>
<dbReference type="InterPro" id="IPR017970">
    <property type="entry name" value="Homeobox_CS"/>
</dbReference>
<feature type="compositionally biased region" description="Basic and acidic residues" evidence="8">
    <location>
        <begin position="313"/>
        <end position="323"/>
    </location>
</feature>
<reference evidence="10" key="2">
    <citation type="submission" date="2014-06" db="EMBL/GenBank/DDBJ databases">
        <authorList>
            <person name="Aslett M."/>
        </authorList>
    </citation>
    <scope>NUCLEOTIDE SEQUENCE</scope>
</reference>
<dbReference type="InterPro" id="IPR001356">
    <property type="entry name" value="HD"/>
</dbReference>
<evidence type="ECO:0000256" key="1">
    <source>
        <dbReference type="ARBA" id="ARBA00004123"/>
    </source>
</evidence>
<dbReference type="EMBL" id="LK028576">
    <property type="protein sequence ID" value="CDS15727.1"/>
    <property type="molecule type" value="Genomic_DNA"/>
</dbReference>
<dbReference type="InterPro" id="IPR020479">
    <property type="entry name" value="HD_metazoa"/>
</dbReference>
<organism evidence="10">
    <name type="scientific">Echinococcus granulosus</name>
    <name type="common">Hydatid tapeworm</name>
    <dbReference type="NCBI Taxonomy" id="6210"/>
    <lineage>
        <taxon>Eukaryota</taxon>
        <taxon>Metazoa</taxon>
        <taxon>Spiralia</taxon>
        <taxon>Lophotrochozoa</taxon>
        <taxon>Platyhelminthes</taxon>
        <taxon>Cestoda</taxon>
        <taxon>Eucestoda</taxon>
        <taxon>Cyclophyllidea</taxon>
        <taxon>Taeniidae</taxon>
        <taxon>Echinococcus</taxon>
        <taxon>Echinococcus granulosus group</taxon>
    </lineage>
</organism>
<dbReference type="Proteomes" id="UP000492820">
    <property type="component" value="Unassembled WGS sequence"/>
</dbReference>
<accession>A0A068W8B5</accession>
<dbReference type="GO" id="GO:0048513">
    <property type="term" value="P:animal organ development"/>
    <property type="evidence" value="ECO:0007669"/>
    <property type="project" value="UniProtKB-ARBA"/>
</dbReference>
<dbReference type="WBParaSite" id="EgrG_000813900">
    <property type="protein sequence ID" value="EgrG_000813900"/>
    <property type="gene ID" value="EgrG_000813900"/>
</dbReference>
<evidence type="ECO:0000313" key="11">
    <source>
        <dbReference type="Proteomes" id="UP000492820"/>
    </source>
</evidence>
<evidence type="ECO:0000256" key="3">
    <source>
        <dbReference type="ARBA" id="ARBA00023125"/>
    </source>
</evidence>
<dbReference type="PROSITE" id="PS50071">
    <property type="entry name" value="HOMEOBOX_2"/>
    <property type="match status" value="1"/>
</dbReference>
<feature type="region of interest" description="Disordered" evidence="8">
    <location>
        <begin position="294"/>
        <end position="368"/>
    </location>
</feature>
<dbReference type="GO" id="GO:0000978">
    <property type="term" value="F:RNA polymerase II cis-regulatory region sequence-specific DNA binding"/>
    <property type="evidence" value="ECO:0007669"/>
    <property type="project" value="TreeGrafter"/>
</dbReference>
<evidence type="ECO:0000259" key="9">
    <source>
        <dbReference type="PROSITE" id="PS50071"/>
    </source>
</evidence>
<dbReference type="Gene3D" id="1.10.10.60">
    <property type="entry name" value="Homeodomain-like"/>
    <property type="match status" value="1"/>
</dbReference>
<dbReference type="PROSITE" id="PS00027">
    <property type="entry name" value="HOMEOBOX_1"/>
    <property type="match status" value="1"/>
</dbReference>
<dbReference type="AlphaFoldDB" id="A0A068W8B5"/>
<protein>
    <submittedName>
        <fullName evidence="10 12">Deformed</fullName>
    </submittedName>
</protein>
<evidence type="ECO:0000256" key="5">
    <source>
        <dbReference type="ARBA" id="ARBA00023242"/>
    </source>
</evidence>
<feature type="compositionally biased region" description="Polar residues" evidence="8">
    <location>
        <begin position="342"/>
        <end position="351"/>
    </location>
</feature>
<dbReference type="Pfam" id="PF00046">
    <property type="entry name" value="Homeodomain"/>
    <property type="match status" value="1"/>
</dbReference>
<gene>
    <name evidence="10" type="ORF">EgrG_000813900</name>
</gene>
<reference evidence="10 11" key="1">
    <citation type="journal article" date="2013" name="Nature">
        <title>The genomes of four tapeworm species reveal adaptations to parasitism.</title>
        <authorList>
            <person name="Tsai I.J."/>
            <person name="Zarowiecki M."/>
            <person name="Holroyd N."/>
            <person name="Garciarrubio A."/>
            <person name="Sanchez-Flores A."/>
            <person name="Brooks K.L."/>
            <person name="Tracey A."/>
            <person name="Bobes R.J."/>
            <person name="Fragoso G."/>
            <person name="Sciutto E."/>
            <person name="Aslett M."/>
            <person name="Beasley H."/>
            <person name="Bennett H.M."/>
            <person name="Cai J."/>
            <person name="Camicia F."/>
            <person name="Clark R."/>
            <person name="Cucher M."/>
            <person name="De Silva N."/>
            <person name="Day T.A."/>
            <person name="Deplazes P."/>
            <person name="Estrada K."/>
            <person name="Fernandez C."/>
            <person name="Holland P.W."/>
            <person name="Hou J."/>
            <person name="Hu S."/>
            <person name="Huckvale T."/>
            <person name="Hung S.S."/>
            <person name="Kamenetzky L."/>
            <person name="Keane J.A."/>
            <person name="Kiss F."/>
            <person name="Koziol U."/>
            <person name="Lambert O."/>
            <person name="Liu K."/>
            <person name="Luo X."/>
            <person name="Luo Y."/>
            <person name="Macchiaroli N."/>
            <person name="Nichol S."/>
            <person name="Paps J."/>
            <person name="Parkinson J."/>
            <person name="Pouchkina-Stantcheva N."/>
            <person name="Riddiford N."/>
            <person name="Rosenzvit M."/>
            <person name="Salinas G."/>
            <person name="Wasmuth J.D."/>
            <person name="Zamanian M."/>
            <person name="Zheng Y."/>
            <person name="Cai X."/>
            <person name="Soberon X."/>
            <person name="Olson P.D."/>
            <person name="Laclette J.P."/>
            <person name="Brehm K."/>
            <person name="Berriman M."/>
            <person name="Garciarrubio A."/>
            <person name="Bobes R.J."/>
            <person name="Fragoso G."/>
            <person name="Sanchez-Flores A."/>
            <person name="Estrada K."/>
            <person name="Cevallos M.A."/>
            <person name="Morett E."/>
            <person name="Gonzalez V."/>
            <person name="Portillo T."/>
            <person name="Ochoa-Leyva A."/>
            <person name="Jose M.V."/>
            <person name="Sciutto E."/>
            <person name="Landa A."/>
            <person name="Jimenez L."/>
            <person name="Valdes V."/>
            <person name="Carrero J.C."/>
            <person name="Larralde C."/>
            <person name="Morales-Montor J."/>
            <person name="Limon-Lason J."/>
            <person name="Soberon X."/>
            <person name="Laclette J.P."/>
        </authorList>
    </citation>
    <scope>NUCLEOTIDE SEQUENCE [LARGE SCALE GENOMIC DNA]</scope>
</reference>
<keyword evidence="4 6" id="KW-0371">Homeobox</keyword>
<feature type="compositionally biased region" description="Basic and acidic residues" evidence="8">
    <location>
        <begin position="332"/>
        <end position="341"/>
    </location>
</feature>
<dbReference type="PANTHER" id="PTHR45771">
    <property type="entry name" value="HOMEOTIC PROTEIN DEFORMED"/>
    <property type="match status" value="1"/>
</dbReference>
<dbReference type="CDD" id="cd00086">
    <property type="entry name" value="homeodomain"/>
    <property type="match status" value="1"/>
</dbReference>